<evidence type="ECO:0000313" key="2">
    <source>
        <dbReference type="EMBL" id="TLG75364.1"/>
    </source>
</evidence>
<dbReference type="PANTHER" id="PTHR18964">
    <property type="entry name" value="ROK (REPRESSOR, ORF, KINASE) FAMILY"/>
    <property type="match status" value="1"/>
</dbReference>
<dbReference type="AlphaFoldDB" id="A0A5R8QDU4"/>
<dbReference type="EMBL" id="VBWP01000003">
    <property type="protein sequence ID" value="TLG75364.1"/>
    <property type="molecule type" value="Genomic_DNA"/>
</dbReference>
<gene>
    <name evidence="2" type="ORF">FEZ08_04765</name>
</gene>
<dbReference type="RefSeq" id="WP_138190571.1">
    <property type="nucleotide sequence ID" value="NZ_VBWP01000003.1"/>
</dbReference>
<organism evidence="2 3">
    <name type="scientific">Culicoidibacter larvae</name>
    <dbReference type="NCBI Taxonomy" id="2579976"/>
    <lineage>
        <taxon>Bacteria</taxon>
        <taxon>Bacillati</taxon>
        <taxon>Bacillota</taxon>
        <taxon>Culicoidibacteria</taxon>
        <taxon>Culicoidibacterales</taxon>
        <taxon>Culicoidibacteraceae</taxon>
        <taxon>Culicoidibacter</taxon>
    </lineage>
</organism>
<evidence type="ECO:0000313" key="3">
    <source>
        <dbReference type="Proteomes" id="UP000306912"/>
    </source>
</evidence>
<protein>
    <submittedName>
        <fullName evidence="2">ROK family protein</fullName>
    </submittedName>
</protein>
<dbReference type="PANTHER" id="PTHR18964:SF149">
    <property type="entry name" value="BIFUNCTIONAL UDP-N-ACETYLGLUCOSAMINE 2-EPIMERASE_N-ACETYLMANNOSAMINE KINASE"/>
    <property type="match status" value="1"/>
</dbReference>
<dbReference type="Pfam" id="PF00480">
    <property type="entry name" value="ROK"/>
    <property type="match status" value="1"/>
</dbReference>
<dbReference type="GO" id="GO:0008761">
    <property type="term" value="F:UDP-N-acetylglucosamine 2-epimerase activity"/>
    <property type="evidence" value="ECO:0007669"/>
    <property type="project" value="TreeGrafter"/>
</dbReference>
<keyword evidence="3" id="KW-1185">Reference proteome</keyword>
<dbReference type="InterPro" id="IPR043129">
    <property type="entry name" value="ATPase_NBD"/>
</dbReference>
<dbReference type="SUPFAM" id="SSF53067">
    <property type="entry name" value="Actin-like ATPase domain"/>
    <property type="match status" value="1"/>
</dbReference>
<proteinExistence type="inferred from homology"/>
<evidence type="ECO:0000256" key="1">
    <source>
        <dbReference type="ARBA" id="ARBA00006479"/>
    </source>
</evidence>
<dbReference type="PRINTS" id="PR00475">
    <property type="entry name" value="HEXOKINASE"/>
</dbReference>
<comment type="similarity">
    <text evidence="1">Belongs to the ROK (NagC/XylR) family.</text>
</comment>
<dbReference type="Gene3D" id="3.30.420.40">
    <property type="match status" value="2"/>
</dbReference>
<comment type="caution">
    <text evidence="2">The sequence shown here is derived from an EMBL/GenBank/DDBJ whole genome shotgun (WGS) entry which is preliminary data.</text>
</comment>
<dbReference type="Proteomes" id="UP000306912">
    <property type="component" value="Unassembled WGS sequence"/>
</dbReference>
<name>A0A5R8QDU4_9FIRM</name>
<reference evidence="2 3" key="1">
    <citation type="submission" date="2019-05" db="EMBL/GenBank/DDBJ databases">
        <title>Culicoidintestinum kansasii gen. nov., sp. nov. from the gastrointestinal tract of the biting midge, Culicoides sonorensis.</title>
        <authorList>
            <person name="Neupane S."/>
            <person name="Ghosh A."/>
            <person name="Gunther S."/>
            <person name="Martin K."/>
            <person name="Zurek L."/>
        </authorList>
    </citation>
    <scope>NUCLEOTIDE SEQUENCE [LARGE SCALE GENOMIC DNA]</scope>
    <source>
        <strain evidence="2 3">CS-1</strain>
    </source>
</reference>
<dbReference type="OrthoDB" id="9810372at2"/>
<accession>A0A5R8QDU4</accession>
<dbReference type="InterPro" id="IPR000600">
    <property type="entry name" value="ROK"/>
</dbReference>
<dbReference type="GO" id="GO:0009384">
    <property type="term" value="F:N-acylmannosamine kinase activity"/>
    <property type="evidence" value="ECO:0007669"/>
    <property type="project" value="TreeGrafter"/>
</dbReference>
<sequence length="302" mass="31915">MGVYTIGIDLGGTNMRVALIKDGTTIVRKEEQATETQKGAADAIARMISMVDAVDPERKASAIGIGSAGPLDLDNGIILKTPNLVGWEGTPIVELMRQGTGREVYLNNDANVAGLAEAVFGGGKGCKSSVFITVSTGVGGGIVVNGHLLEGAYGYGGEIGCMIVADDDRKHDSLYAGTLESLCSGSALNLQAQKVYGPGTNAAYIFEQYAQNDMAAMGIIELWLEHFSRGLASVMQVIDPEVFVIGGSVVLHNPWLLEKLPEHIQPKVYEGLRDKINLRLPELGGDAGLIGAAYLAHPDYLN</sequence>
<dbReference type="InParanoid" id="A0A5R8QDU4"/>